<keyword evidence="1" id="KW-0812">Transmembrane</keyword>
<evidence type="ECO:0000256" key="1">
    <source>
        <dbReference type="SAM" id="Phobius"/>
    </source>
</evidence>
<evidence type="ECO:0000313" key="3">
    <source>
        <dbReference type="Proteomes" id="UP000051451"/>
    </source>
</evidence>
<protein>
    <submittedName>
        <fullName evidence="2">Uncharacterized protein</fullName>
    </submittedName>
</protein>
<keyword evidence="1" id="KW-0472">Membrane</keyword>
<organism evidence="2 3">
    <name type="scientific">Liquorilactobacillus ghanensis DSM 18630</name>
    <dbReference type="NCBI Taxonomy" id="1423750"/>
    <lineage>
        <taxon>Bacteria</taxon>
        <taxon>Bacillati</taxon>
        <taxon>Bacillota</taxon>
        <taxon>Bacilli</taxon>
        <taxon>Lactobacillales</taxon>
        <taxon>Lactobacillaceae</taxon>
        <taxon>Liquorilactobacillus</taxon>
    </lineage>
</organism>
<dbReference type="STRING" id="1423750.FC89_GL002324"/>
<feature type="transmembrane region" description="Helical" evidence="1">
    <location>
        <begin position="33"/>
        <end position="54"/>
    </location>
</feature>
<accession>A0A0R1VGC2</accession>
<evidence type="ECO:0000313" key="2">
    <source>
        <dbReference type="EMBL" id="KRM04381.1"/>
    </source>
</evidence>
<feature type="transmembrane region" description="Helical" evidence="1">
    <location>
        <begin position="6"/>
        <end position="26"/>
    </location>
</feature>
<dbReference type="GeneID" id="98320182"/>
<reference evidence="2 3" key="1">
    <citation type="journal article" date="2015" name="Genome Announc.">
        <title>Expanding the biotechnology potential of lactobacilli through comparative genomics of 213 strains and associated genera.</title>
        <authorList>
            <person name="Sun Z."/>
            <person name="Harris H.M."/>
            <person name="McCann A."/>
            <person name="Guo C."/>
            <person name="Argimon S."/>
            <person name="Zhang W."/>
            <person name="Yang X."/>
            <person name="Jeffery I.B."/>
            <person name="Cooney J.C."/>
            <person name="Kagawa T.F."/>
            <person name="Liu W."/>
            <person name="Song Y."/>
            <person name="Salvetti E."/>
            <person name="Wrobel A."/>
            <person name="Rasinkangas P."/>
            <person name="Parkhill J."/>
            <person name="Rea M.C."/>
            <person name="O'Sullivan O."/>
            <person name="Ritari J."/>
            <person name="Douillard F.P."/>
            <person name="Paul Ross R."/>
            <person name="Yang R."/>
            <person name="Briner A.E."/>
            <person name="Felis G.E."/>
            <person name="de Vos W.M."/>
            <person name="Barrangou R."/>
            <person name="Klaenhammer T.R."/>
            <person name="Caufield P.W."/>
            <person name="Cui Y."/>
            <person name="Zhang H."/>
            <person name="O'Toole P.W."/>
        </authorList>
    </citation>
    <scope>NUCLEOTIDE SEQUENCE [LARGE SCALE GENOMIC DNA]</scope>
    <source>
        <strain evidence="2 3">DSM 18630</strain>
    </source>
</reference>
<keyword evidence="1" id="KW-1133">Transmembrane helix</keyword>
<dbReference type="RefSeq" id="WP_157060727.1">
    <property type="nucleotide sequence ID" value="NZ_AZGB01000029.1"/>
</dbReference>
<dbReference type="PATRIC" id="fig|1423750.3.peg.2367"/>
<gene>
    <name evidence="2" type="ORF">FC89_GL002324</name>
</gene>
<dbReference type="AlphaFoldDB" id="A0A0R1VGC2"/>
<dbReference type="Proteomes" id="UP000051451">
    <property type="component" value="Unassembled WGS sequence"/>
</dbReference>
<keyword evidence="3" id="KW-1185">Reference proteome</keyword>
<name>A0A0R1VGC2_9LACO</name>
<dbReference type="EMBL" id="AZGB01000029">
    <property type="protein sequence ID" value="KRM04381.1"/>
    <property type="molecule type" value="Genomic_DNA"/>
</dbReference>
<dbReference type="OrthoDB" id="9889474at2"/>
<comment type="caution">
    <text evidence="2">The sequence shown here is derived from an EMBL/GenBank/DDBJ whole genome shotgun (WGS) entry which is preliminary data.</text>
</comment>
<sequence>MAVALIILQIGLFILTAIALIAYIHFELVWSQLMEVAGGLIIIGATCLLIWKLVN</sequence>
<proteinExistence type="predicted"/>